<dbReference type="InterPro" id="IPR031304">
    <property type="entry name" value="SLT_2"/>
</dbReference>
<organism evidence="3 4">
    <name type="scientific">Tardiphaga robiniae</name>
    <dbReference type="NCBI Taxonomy" id="943830"/>
    <lineage>
        <taxon>Bacteria</taxon>
        <taxon>Pseudomonadati</taxon>
        <taxon>Pseudomonadota</taxon>
        <taxon>Alphaproteobacteria</taxon>
        <taxon>Hyphomicrobiales</taxon>
        <taxon>Nitrobacteraceae</taxon>
        <taxon>Tardiphaga</taxon>
    </lineage>
</organism>
<protein>
    <submittedName>
        <fullName evidence="3">Lytic murein transglycosylase</fullName>
    </submittedName>
</protein>
<keyword evidence="1" id="KW-0732">Signal</keyword>
<evidence type="ECO:0000259" key="2">
    <source>
        <dbReference type="Pfam" id="PF13406"/>
    </source>
</evidence>
<dbReference type="InterPro" id="IPR023346">
    <property type="entry name" value="Lysozyme-like_dom_sf"/>
</dbReference>
<evidence type="ECO:0000313" key="4">
    <source>
        <dbReference type="Proteomes" id="UP000515291"/>
    </source>
</evidence>
<name>A0A7G6U739_9BRAD</name>
<dbReference type="Gene3D" id="1.10.8.350">
    <property type="entry name" value="Bacterial muramidase"/>
    <property type="match status" value="1"/>
</dbReference>
<gene>
    <name evidence="3" type="ORF">HB776_29120</name>
</gene>
<feature type="domain" description="Transglycosylase SLT" evidence="2">
    <location>
        <begin position="32"/>
        <end position="240"/>
    </location>
</feature>
<dbReference type="AlphaFoldDB" id="A0A7G6U739"/>
<dbReference type="Gene3D" id="1.10.530.10">
    <property type="match status" value="1"/>
</dbReference>
<dbReference type="RefSeq" id="WP_184513606.1">
    <property type="nucleotide sequence ID" value="NZ_CP050292.1"/>
</dbReference>
<dbReference type="Pfam" id="PF13406">
    <property type="entry name" value="SLT_2"/>
    <property type="match status" value="1"/>
</dbReference>
<sequence length="273" mass="29494">MTNRITAIAIAAVSFVSVAATSSQAAKCGGDFQGFIAAMSQEAAAAGVSQGVISQAFAGVTQDPAVLSFDRRQRGTFNKSFEQYVSTRVGQGRISMGLQMMQRHASLLSRIEQRFGVPPEIVVAIWGLESDFGKGDIGKMPVIRTLSTMAHDCRRTELFQGELIAALKILQRGDLPQRDLIGAYAGELGQTQFLPSSYIKYGVDFDGNGHVDLRHSVPDVLASTANLLKTAGFKGGQPYGEGTANFEAMREWNRATIYRKTIGYFADRLAAGR</sequence>
<dbReference type="Proteomes" id="UP000515291">
    <property type="component" value="Chromosome"/>
</dbReference>
<dbReference type="PANTHER" id="PTHR30163:SF8">
    <property type="entry name" value="LYTIC MUREIN TRANSGLYCOSYLASE"/>
    <property type="match status" value="1"/>
</dbReference>
<reference evidence="4" key="1">
    <citation type="journal article" date="2020" name="Mol. Plant Microbe">
        <title>Rhizobial microsymbionts of the narrowly endemic Oxytropis species growing in Kamchatka are characterized by significant genetic diversity and possess a set of genes that are associated with T3SS and T6SS secretion systems and can affect the development of symbiosis.</title>
        <authorList>
            <person name="Safronova V."/>
            <person name="Guro P."/>
            <person name="Sazanova A."/>
            <person name="Kuznetsova I."/>
            <person name="Belimov A."/>
            <person name="Yakubov V."/>
            <person name="Chirak E."/>
            <person name="Afonin A."/>
            <person name="Gogolev Y."/>
            <person name="Andronov E."/>
            <person name="Tikhonovich I."/>
        </authorList>
    </citation>
    <scope>NUCLEOTIDE SEQUENCE [LARGE SCALE GENOMIC DNA]</scope>
    <source>
        <strain evidence="4">581</strain>
    </source>
</reference>
<feature type="chain" id="PRO_5028832085" evidence="1">
    <location>
        <begin position="26"/>
        <end position="273"/>
    </location>
</feature>
<proteinExistence type="predicted"/>
<dbReference type="InterPro" id="IPR043426">
    <property type="entry name" value="MltB-like"/>
</dbReference>
<dbReference type="KEGG" id="trb:HB776_29120"/>
<accession>A0A7G6U739</accession>
<dbReference type="InterPro" id="IPR011970">
    <property type="entry name" value="MltB_2"/>
</dbReference>
<dbReference type="GO" id="GO:0008933">
    <property type="term" value="F:peptidoglycan lytic transglycosylase activity"/>
    <property type="evidence" value="ECO:0007669"/>
    <property type="project" value="TreeGrafter"/>
</dbReference>
<dbReference type="CDD" id="cd13399">
    <property type="entry name" value="Slt35-like"/>
    <property type="match status" value="1"/>
</dbReference>
<dbReference type="PANTHER" id="PTHR30163">
    <property type="entry name" value="MEMBRANE-BOUND LYTIC MUREIN TRANSGLYCOSYLASE B"/>
    <property type="match status" value="1"/>
</dbReference>
<evidence type="ECO:0000256" key="1">
    <source>
        <dbReference type="SAM" id="SignalP"/>
    </source>
</evidence>
<dbReference type="NCBIfam" id="TIGR02283">
    <property type="entry name" value="MltB_2"/>
    <property type="match status" value="1"/>
</dbReference>
<dbReference type="GO" id="GO:0009253">
    <property type="term" value="P:peptidoglycan catabolic process"/>
    <property type="evidence" value="ECO:0007669"/>
    <property type="project" value="TreeGrafter"/>
</dbReference>
<dbReference type="EMBL" id="CP050292">
    <property type="protein sequence ID" value="QND74821.1"/>
    <property type="molecule type" value="Genomic_DNA"/>
</dbReference>
<feature type="signal peptide" evidence="1">
    <location>
        <begin position="1"/>
        <end position="25"/>
    </location>
</feature>
<dbReference type="SUPFAM" id="SSF53955">
    <property type="entry name" value="Lysozyme-like"/>
    <property type="match status" value="1"/>
</dbReference>
<evidence type="ECO:0000313" key="3">
    <source>
        <dbReference type="EMBL" id="QND74821.1"/>
    </source>
</evidence>